<evidence type="ECO:0000256" key="5">
    <source>
        <dbReference type="SAM" id="MobiDB-lite"/>
    </source>
</evidence>
<evidence type="ECO:0000313" key="8">
    <source>
        <dbReference type="Proteomes" id="UP000504638"/>
    </source>
</evidence>
<feature type="transmembrane region" description="Helical" evidence="6">
    <location>
        <begin position="146"/>
        <end position="170"/>
    </location>
</feature>
<sequence>MSLASAFPMPSDCSDIDAKQRNSTLLCSCGGGIQEDSTGCVCLDKALIWDKSSCVSPAAISTSLQISTTNTLPTSTISSSPQPAITTSFQTFSSNTLPTHTISSSPQPSNSTSHEASNVNTLPTSSTSSSPTSDNLPIPKGRSNGAIAGIAVACLLAGAVITCLLAFVWFRTQDRSKKRAGDGNTGQYDPGEAYIKNGKLMGSSYKAPAVAVVENYLPQPAEDDAVTGEFSKLRDRIKNHVQSYYHTAEVDRDMIGTAALHPIAAATKIHVIKLRELLLNPTTRHHVLRLYIGCLCLSRAALDSDPKGSFLPQEVATCISSMASFPGSAQTALFSKWKAISGVLLQPQYGQNIENDPRNASIRKAMDEADLILQLFAANPAEEKRVRNLEEIMRRATRFAFLLFCQPSTWKFQWDRVVPDGLVVFPDLLQLTNDEAELMLPPRVFCKSEVVRGLHIDG</sequence>
<comment type="subcellular location">
    <subcellularLocation>
        <location evidence="1">Membrane</location>
        <topology evidence="1">Single-pass membrane protein</topology>
    </subcellularLocation>
</comment>
<gene>
    <name evidence="7 9" type="ORF">P152DRAFT_420302</name>
</gene>
<name>A0A6G1FYU6_9PEZI</name>
<dbReference type="AlphaFoldDB" id="A0A6G1FYU6"/>
<keyword evidence="2 6" id="KW-0812">Transmembrane</keyword>
<protein>
    <submittedName>
        <fullName evidence="7 9">Uncharacterized protein</fullName>
    </submittedName>
</protein>
<keyword evidence="4 6" id="KW-0472">Membrane</keyword>
<evidence type="ECO:0000313" key="9">
    <source>
        <dbReference type="RefSeq" id="XP_033532523.1"/>
    </source>
</evidence>
<dbReference type="Proteomes" id="UP000504638">
    <property type="component" value="Unplaced"/>
</dbReference>
<dbReference type="GeneID" id="54417717"/>
<proteinExistence type="predicted"/>
<dbReference type="OrthoDB" id="5421765at2759"/>
<evidence type="ECO:0000256" key="6">
    <source>
        <dbReference type="SAM" id="Phobius"/>
    </source>
</evidence>
<keyword evidence="8" id="KW-1185">Reference proteome</keyword>
<dbReference type="EMBL" id="ML975164">
    <property type="protein sequence ID" value="KAF1810892.1"/>
    <property type="molecule type" value="Genomic_DNA"/>
</dbReference>
<organism evidence="7">
    <name type="scientific">Eremomyces bilateralis CBS 781.70</name>
    <dbReference type="NCBI Taxonomy" id="1392243"/>
    <lineage>
        <taxon>Eukaryota</taxon>
        <taxon>Fungi</taxon>
        <taxon>Dikarya</taxon>
        <taxon>Ascomycota</taxon>
        <taxon>Pezizomycotina</taxon>
        <taxon>Dothideomycetes</taxon>
        <taxon>Dothideomycetes incertae sedis</taxon>
        <taxon>Eremomycetales</taxon>
        <taxon>Eremomycetaceae</taxon>
        <taxon>Eremomyces</taxon>
    </lineage>
</organism>
<evidence type="ECO:0000256" key="4">
    <source>
        <dbReference type="ARBA" id="ARBA00023136"/>
    </source>
</evidence>
<dbReference type="RefSeq" id="XP_033532523.1">
    <property type="nucleotide sequence ID" value="XM_033677147.1"/>
</dbReference>
<evidence type="ECO:0000256" key="3">
    <source>
        <dbReference type="ARBA" id="ARBA00022989"/>
    </source>
</evidence>
<keyword evidence="3 6" id="KW-1133">Transmembrane helix</keyword>
<evidence type="ECO:0000313" key="7">
    <source>
        <dbReference type="EMBL" id="KAF1810892.1"/>
    </source>
</evidence>
<dbReference type="InterPro" id="IPR051694">
    <property type="entry name" value="Immunoregulatory_rcpt-like"/>
</dbReference>
<feature type="compositionally biased region" description="Low complexity" evidence="5">
    <location>
        <begin position="103"/>
        <end position="113"/>
    </location>
</feature>
<reference evidence="9" key="3">
    <citation type="submission" date="2025-04" db="UniProtKB">
        <authorList>
            <consortium name="RefSeq"/>
        </authorList>
    </citation>
    <scope>IDENTIFICATION</scope>
    <source>
        <strain evidence="9">CBS 781.70</strain>
    </source>
</reference>
<evidence type="ECO:0000256" key="1">
    <source>
        <dbReference type="ARBA" id="ARBA00004167"/>
    </source>
</evidence>
<reference evidence="7 9" key="1">
    <citation type="submission" date="2020-01" db="EMBL/GenBank/DDBJ databases">
        <authorList>
            <consortium name="DOE Joint Genome Institute"/>
            <person name="Haridas S."/>
            <person name="Albert R."/>
            <person name="Binder M."/>
            <person name="Bloem J."/>
            <person name="Labutti K."/>
            <person name="Salamov A."/>
            <person name="Andreopoulos B."/>
            <person name="Baker S.E."/>
            <person name="Barry K."/>
            <person name="Bills G."/>
            <person name="Bluhm B.H."/>
            <person name="Cannon C."/>
            <person name="Castanera R."/>
            <person name="Culley D.E."/>
            <person name="Daum C."/>
            <person name="Ezra D."/>
            <person name="Gonzalez J.B."/>
            <person name="Henrissat B."/>
            <person name="Kuo A."/>
            <person name="Liang C."/>
            <person name="Lipzen A."/>
            <person name="Lutzoni F."/>
            <person name="Magnuson J."/>
            <person name="Mondo S."/>
            <person name="Nolan M."/>
            <person name="Ohm R."/>
            <person name="Pangilinan J."/>
            <person name="Park H.-J."/>
            <person name="Ramirez L."/>
            <person name="Alfaro M."/>
            <person name="Sun H."/>
            <person name="Tritt A."/>
            <person name="Yoshinaga Y."/>
            <person name="Zwiers L.-H."/>
            <person name="Turgeon B.G."/>
            <person name="Goodwin S.B."/>
            <person name="Spatafora J.W."/>
            <person name="Crous P.W."/>
            <person name="Grigoriev I.V."/>
        </authorList>
    </citation>
    <scope>NUCLEOTIDE SEQUENCE</scope>
    <source>
        <strain evidence="7 9">CBS 781.70</strain>
    </source>
</reference>
<reference evidence="9" key="2">
    <citation type="submission" date="2020-04" db="EMBL/GenBank/DDBJ databases">
        <authorList>
            <consortium name="NCBI Genome Project"/>
        </authorList>
    </citation>
    <scope>NUCLEOTIDE SEQUENCE</scope>
    <source>
        <strain evidence="9">CBS 781.70</strain>
    </source>
</reference>
<feature type="compositionally biased region" description="Low complexity" evidence="5">
    <location>
        <begin position="123"/>
        <end position="133"/>
    </location>
</feature>
<dbReference type="PANTHER" id="PTHR15549">
    <property type="entry name" value="PAIRED IMMUNOGLOBULIN-LIKE TYPE 2 RECEPTOR"/>
    <property type="match status" value="1"/>
</dbReference>
<evidence type="ECO:0000256" key="2">
    <source>
        <dbReference type="ARBA" id="ARBA00022692"/>
    </source>
</evidence>
<dbReference type="GO" id="GO:0071944">
    <property type="term" value="C:cell periphery"/>
    <property type="evidence" value="ECO:0007669"/>
    <property type="project" value="UniProtKB-ARBA"/>
</dbReference>
<feature type="region of interest" description="Disordered" evidence="5">
    <location>
        <begin position="96"/>
        <end position="138"/>
    </location>
</feature>
<accession>A0A6G1FYU6</accession>
<dbReference type="GO" id="GO:0016020">
    <property type="term" value="C:membrane"/>
    <property type="evidence" value="ECO:0007669"/>
    <property type="project" value="UniProtKB-SubCell"/>
</dbReference>